<sequence>MVSKTFVTAFVATCLMAGCEASPCKASSKTIEASTTVITTDASTETSPTTDTATATGLTTGGPSSTEDVTVSVTLSQSASETFISSADTSMALSSTEISSYATSIISESTTITFEPSTTASIDTTTSIDTYTDTSTTTTSIEAPIRTNLIINGDFEADTELWYHDPESASMDRFALTNESPDRGLYVTSIRGSDMMMTIGYPFSKGVIKAGLDYSASAWIRPGAQCDTARISCRYNNVDPVNGLAGFKDTSNTHEQWNEITTSCTFTQDQVNMGGLVLEISFWCSDEWNMNLVDSVVFI</sequence>
<dbReference type="Proteomes" id="UP001152024">
    <property type="component" value="Unassembled WGS sequence"/>
</dbReference>
<proteinExistence type="predicted"/>
<dbReference type="EMBL" id="JAOQBH010000002">
    <property type="protein sequence ID" value="KAJ4139731.1"/>
    <property type="molecule type" value="Genomic_DNA"/>
</dbReference>
<feature type="signal peptide" evidence="2">
    <location>
        <begin position="1"/>
        <end position="21"/>
    </location>
</feature>
<keyword evidence="4" id="KW-1185">Reference proteome</keyword>
<evidence type="ECO:0000256" key="2">
    <source>
        <dbReference type="SAM" id="SignalP"/>
    </source>
</evidence>
<comment type="caution">
    <text evidence="3">The sequence shown here is derived from an EMBL/GenBank/DDBJ whole genome shotgun (WGS) entry which is preliminary data.</text>
</comment>
<dbReference type="InterPro" id="IPR008979">
    <property type="entry name" value="Galactose-bd-like_sf"/>
</dbReference>
<dbReference type="SUPFAM" id="SSF49785">
    <property type="entry name" value="Galactose-binding domain-like"/>
    <property type="match status" value="1"/>
</dbReference>
<name>A0ABQ8RPF9_FUSEQ</name>
<keyword evidence="2" id="KW-0732">Signal</keyword>
<accession>A0ABQ8RPF9</accession>
<evidence type="ECO:0000313" key="4">
    <source>
        <dbReference type="Proteomes" id="UP001152024"/>
    </source>
</evidence>
<feature type="chain" id="PRO_5046496999" description="CBM-cenC domain-containing protein" evidence="2">
    <location>
        <begin position="22"/>
        <end position="299"/>
    </location>
</feature>
<organism evidence="3 4">
    <name type="scientific">Fusarium equiseti</name>
    <name type="common">Fusarium scirpi</name>
    <dbReference type="NCBI Taxonomy" id="61235"/>
    <lineage>
        <taxon>Eukaryota</taxon>
        <taxon>Fungi</taxon>
        <taxon>Dikarya</taxon>
        <taxon>Ascomycota</taxon>
        <taxon>Pezizomycotina</taxon>
        <taxon>Sordariomycetes</taxon>
        <taxon>Hypocreomycetidae</taxon>
        <taxon>Hypocreales</taxon>
        <taxon>Nectriaceae</taxon>
        <taxon>Fusarium</taxon>
        <taxon>Fusarium incarnatum-equiseti species complex</taxon>
    </lineage>
</organism>
<evidence type="ECO:0000313" key="3">
    <source>
        <dbReference type="EMBL" id="KAJ4139731.1"/>
    </source>
</evidence>
<feature type="compositionally biased region" description="Low complexity" evidence="1">
    <location>
        <begin position="39"/>
        <end position="67"/>
    </location>
</feature>
<evidence type="ECO:0008006" key="5">
    <source>
        <dbReference type="Google" id="ProtNLM"/>
    </source>
</evidence>
<dbReference type="PROSITE" id="PS51257">
    <property type="entry name" value="PROKAR_LIPOPROTEIN"/>
    <property type="match status" value="1"/>
</dbReference>
<feature type="region of interest" description="Disordered" evidence="1">
    <location>
        <begin position="37"/>
        <end position="68"/>
    </location>
</feature>
<reference evidence="3" key="1">
    <citation type="submission" date="2022-09" db="EMBL/GenBank/DDBJ databases">
        <title>Fusarium specimens isolated from Avocado Roots.</title>
        <authorList>
            <person name="Stajich J."/>
            <person name="Roper C."/>
            <person name="Heimlech-Rivalta G."/>
        </authorList>
    </citation>
    <scope>NUCLEOTIDE SEQUENCE</scope>
    <source>
        <strain evidence="3">CF00095</strain>
    </source>
</reference>
<gene>
    <name evidence="3" type="ORF">NW768_001074</name>
</gene>
<protein>
    <recommendedName>
        <fullName evidence="5">CBM-cenC domain-containing protein</fullName>
    </recommendedName>
</protein>
<evidence type="ECO:0000256" key="1">
    <source>
        <dbReference type="SAM" id="MobiDB-lite"/>
    </source>
</evidence>
<dbReference type="Gene3D" id="2.60.120.260">
    <property type="entry name" value="Galactose-binding domain-like"/>
    <property type="match status" value="1"/>
</dbReference>